<proteinExistence type="predicted"/>
<feature type="non-terminal residue" evidence="2">
    <location>
        <position position="165"/>
    </location>
</feature>
<sequence length="165" mass="17824">FTDSENGIKFQGYMEAVHGVTFAAVFPPCIDEVISPIVYKWVGMSLGGAMQNSLFLVSGPNGNSIVANTPYALPPVYAGPTLTTLASSHVNSTHWKWVFRCENCTTLGGIRSLNLSASNRWAWALSDVAVNNPADPASDFKAHVDNGVWGQELSNAHDANYSKYL</sequence>
<evidence type="ECO:0000313" key="2">
    <source>
        <dbReference type="EMBL" id="KIJ40026.1"/>
    </source>
</evidence>
<keyword evidence="3" id="KW-1185">Reference proteome</keyword>
<protein>
    <submittedName>
        <fullName evidence="2">Iron reductase domain protein</fullName>
    </submittedName>
</protein>
<dbReference type="PANTHER" id="PTHR47797">
    <property type="entry name" value="DEHYDROGENASE, PUTATIVE (AFU_ORTHOLOGUE AFUA_8G05805)-RELATED"/>
    <property type="match status" value="1"/>
</dbReference>
<dbReference type="Proteomes" id="UP000054279">
    <property type="component" value="Unassembled WGS sequence"/>
</dbReference>
<dbReference type="Pfam" id="PF16010">
    <property type="entry name" value="CDH-cyt"/>
    <property type="match status" value="1"/>
</dbReference>
<dbReference type="Gene3D" id="2.60.40.1210">
    <property type="entry name" value="Cellobiose dehydrogenase, cytochrome domain"/>
    <property type="match status" value="1"/>
</dbReference>
<dbReference type="AlphaFoldDB" id="A0A0C9VQ76"/>
<dbReference type="EMBL" id="KN837147">
    <property type="protein sequence ID" value="KIJ40026.1"/>
    <property type="molecule type" value="Genomic_DNA"/>
</dbReference>
<reference evidence="2 3" key="1">
    <citation type="submission" date="2014-06" db="EMBL/GenBank/DDBJ databases">
        <title>Evolutionary Origins and Diversification of the Mycorrhizal Mutualists.</title>
        <authorList>
            <consortium name="DOE Joint Genome Institute"/>
            <consortium name="Mycorrhizal Genomics Consortium"/>
            <person name="Kohler A."/>
            <person name="Kuo A."/>
            <person name="Nagy L.G."/>
            <person name="Floudas D."/>
            <person name="Copeland A."/>
            <person name="Barry K.W."/>
            <person name="Cichocki N."/>
            <person name="Veneault-Fourrey C."/>
            <person name="LaButti K."/>
            <person name="Lindquist E.A."/>
            <person name="Lipzen A."/>
            <person name="Lundell T."/>
            <person name="Morin E."/>
            <person name="Murat C."/>
            <person name="Riley R."/>
            <person name="Ohm R."/>
            <person name="Sun H."/>
            <person name="Tunlid A."/>
            <person name="Henrissat B."/>
            <person name="Grigoriev I.V."/>
            <person name="Hibbett D.S."/>
            <person name="Martin F."/>
        </authorList>
    </citation>
    <scope>NUCLEOTIDE SEQUENCE [LARGE SCALE GENOMIC DNA]</scope>
    <source>
        <strain evidence="2 3">SS14</strain>
    </source>
</reference>
<dbReference type="CDD" id="cd09630">
    <property type="entry name" value="CDH_like_cytochrome"/>
    <property type="match status" value="1"/>
</dbReference>
<dbReference type="OrthoDB" id="413885at2759"/>
<feature type="non-terminal residue" evidence="2">
    <location>
        <position position="1"/>
    </location>
</feature>
<organism evidence="2 3">
    <name type="scientific">Sphaerobolus stellatus (strain SS14)</name>
    <dbReference type="NCBI Taxonomy" id="990650"/>
    <lineage>
        <taxon>Eukaryota</taxon>
        <taxon>Fungi</taxon>
        <taxon>Dikarya</taxon>
        <taxon>Basidiomycota</taxon>
        <taxon>Agaricomycotina</taxon>
        <taxon>Agaricomycetes</taxon>
        <taxon>Phallomycetidae</taxon>
        <taxon>Geastrales</taxon>
        <taxon>Sphaerobolaceae</taxon>
        <taxon>Sphaerobolus</taxon>
    </lineage>
</organism>
<evidence type="ECO:0000259" key="1">
    <source>
        <dbReference type="Pfam" id="PF16010"/>
    </source>
</evidence>
<dbReference type="PANTHER" id="PTHR47797:SF5">
    <property type="entry name" value="CELLOBIOSE DEHYDROGENASE CYTOCHROME DOMAIN-CONTAINING PROTEIN"/>
    <property type="match status" value="1"/>
</dbReference>
<gene>
    <name evidence="2" type="ORF">M422DRAFT_131421</name>
</gene>
<dbReference type="SUPFAM" id="SSF49344">
    <property type="entry name" value="CBD9-like"/>
    <property type="match status" value="1"/>
</dbReference>
<evidence type="ECO:0000313" key="3">
    <source>
        <dbReference type="Proteomes" id="UP000054279"/>
    </source>
</evidence>
<dbReference type="HOGENOM" id="CLU_081649_2_0_1"/>
<accession>A0A0C9VQ76</accession>
<dbReference type="InterPro" id="IPR015920">
    <property type="entry name" value="Cellobiose_DH-like_cyt"/>
</dbReference>
<name>A0A0C9VQ76_SPHS4</name>
<feature type="domain" description="Cellobiose dehydrogenase-like cytochrome" evidence="1">
    <location>
        <begin position="1"/>
        <end position="162"/>
    </location>
</feature>